<feature type="non-terminal residue" evidence="1">
    <location>
        <position position="118"/>
    </location>
</feature>
<sequence>MMDTLNFLPPPVGPKQSLLLDEAKAGAMAMRLDDGNSKVVFQALDDYGDSLSIIYVFANALLNWTPWTQFPLAKSLPEMAPAVEFRVAVPAAEFRDQDLVAKLEGRAPRHEVHRPWPV</sequence>
<evidence type="ECO:0000313" key="1">
    <source>
        <dbReference type="EMBL" id="KAK2092072.1"/>
    </source>
</evidence>
<name>A0ABQ9U4T3_SAGOE</name>
<accession>A0ABQ9U4T3</accession>
<dbReference type="Proteomes" id="UP001266305">
    <property type="component" value="Unassembled WGS sequence"/>
</dbReference>
<proteinExistence type="predicted"/>
<organism evidence="1 2">
    <name type="scientific">Saguinus oedipus</name>
    <name type="common">Cotton-top tamarin</name>
    <name type="synonym">Oedipomidas oedipus</name>
    <dbReference type="NCBI Taxonomy" id="9490"/>
    <lineage>
        <taxon>Eukaryota</taxon>
        <taxon>Metazoa</taxon>
        <taxon>Chordata</taxon>
        <taxon>Craniata</taxon>
        <taxon>Vertebrata</taxon>
        <taxon>Euteleostomi</taxon>
        <taxon>Mammalia</taxon>
        <taxon>Eutheria</taxon>
        <taxon>Euarchontoglires</taxon>
        <taxon>Primates</taxon>
        <taxon>Haplorrhini</taxon>
        <taxon>Platyrrhini</taxon>
        <taxon>Cebidae</taxon>
        <taxon>Callitrichinae</taxon>
        <taxon>Saguinus</taxon>
    </lineage>
</organism>
<protein>
    <submittedName>
        <fullName evidence="1">Uncharacterized protein</fullName>
    </submittedName>
</protein>
<reference evidence="1 2" key="1">
    <citation type="submission" date="2023-05" db="EMBL/GenBank/DDBJ databases">
        <title>B98-5 Cell Line De Novo Hybrid Assembly: An Optical Mapping Approach.</title>
        <authorList>
            <person name="Kananen K."/>
            <person name="Auerbach J.A."/>
            <person name="Kautto E."/>
            <person name="Blachly J.S."/>
        </authorList>
    </citation>
    <scope>NUCLEOTIDE SEQUENCE [LARGE SCALE GENOMIC DNA]</scope>
    <source>
        <strain evidence="1">B95-8</strain>
        <tissue evidence="1">Cell line</tissue>
    </source>
</reference>
<evidence type="ECO:0000313" key="2">
    <source>
        <dbReference type="Proteomes" id="UP001266305"/>
    </source>
</evidence>
<comment type="caution">
    <text evidence="1">The sequence shown here is derived from an EMBL/GenBank/DDBJ whole genome shotgun (WGS) entry which is preliminary data.</text>
</comment>
<dbReference type="EMBL" id="JASSZA010000015">
    <property type="protein sequence ID" value="KAK2092072.1"/>
    <property type="molecule type" value="Genomic_DNA"/>
</dbReference>
<keyword evidence="2" id="KW-1185">Reference proteome</keyword>
<gene>
    <name evidence="1" type="ORF">P7K49_028600</name>
</gene>